<dbReference type="KEGG" id="taqu:KDW03_00420"/>
<reference evidence="13" key="1">
    <citation type="submission" date="2021-04" db="EMBL/GenBank/DDBJ databases">
        <authorList>
            <person name="Postec A."/>
        </authorList>
    </citation>
    <scope>NUCLEOTIDE SEQUENCE</scope>
    <source>
        <strain evidence="13">F1F22</strain>
    </source>
</reference>
<reference evidence="13" key="2">
    <citation type="submission" date="2022-06" db="EMBL/GenBank/DDBJ databases">
        <title>Thermospira aquatica gen. nov., sp. nov.</title>
        <authorList>
            <person name="Ben Ali Gam Z."/>
            <person name="Labat M."/>
        </authorList>
    </citation>
    <scope>NUCLEOTIDE SEQUENCE</scope>
    <source>
        <strain evidence="13">F1F22</strain>
    </source>
</reference>
<dbReference type="InterPro" id="IPR023066">
    <property type="entry name" value="Quinolinate_synth_type2"/>
</dbReference>
<evidence type="ECO:0000313" key="14">
    <source>
        <dbReference type="Proteomes" id="UP001056539"/>
    </source>
</evidence>
<comment type="pathway">
    <text evidence="2 12">Cofactor biosynthesis; NAD(+) biosynthesis; quinolinate from iminoaspartate: step 1/1.</text>
</comment>
<dbReference type="GO" id="GO:0046872">
    <property type="term" value="F:metal ion binding"/>
    <property type="evidence" value="ECO:0007669"/>
    <property type="project" value="UniProtKB-KW"/>
</dbReference>
<dbReference type="RefSeq" id="WP_271435435.1">
    <property type="nucleotide sequence ID" value="NZ_CP073355.1"/>
</dbReference>
<dbReference type="Gene3D" id="3.40.50.10800">
    <property type="entry name" value="NadA-like"/>
    <property type="match status" value="3"/>
</dbReference>
<dbReference type="Pfam" id="PF02445">
    <property type="entry name" value="NadA"/>
    <property type="match status" value="1"/>
</dbReference>
<dbReference type="GO" id="GO:0034628">
    <property type="term" value="P:'de novo' NAD+ biosynthetic process from L-aspartate"/>
    <property type="evidence" value="ECO:0007669"/>
    <property type="project" value="TreeGrafter"/>
</dbReference>
<protein>
    <recommendedName>
        <fullName evidence="11 12">Quinolinate synthase</fullName>
        <ecNumber evidence="3 12">2.5.1.72</ecNumber>
    </recommendedName>
</protein>
<evidence type="ECO:0000256" key="12">
    <source>
        <dbReference type="HAMAP-Rule" id="MF_00568"/>
    </source>
</evidence>
<proteinExistence type="inferred from homology"/>
<feature type="binding site" evidence="12">
    <location>
        <begin position="112"/>
        <end position="114"/>
    </location>
    <ligand>
        <name>iminosuccinate</name>
        <dbReference type="ChEBI" id="CHEBI:77875"/>
    </ligand>
</feature>
<comment type="cofactor">
    <cofactor evidence="12">
        <name>[4Fe-4S] cluster</name>
        <dbReference type="ChEBI" id="CHEBI:49883"/>
    </cofactor>
    <text evidence="12">Binds 1 [4Fe-4S] cluster per subunit.</text>
</comment>
<dbReference type="InterPro" id="IPR036094">
    <property type="entry name" value="NadA_sf"/>
</dbReference>
<organism evidence="13 14">
    <name type="scientific">Thermospira aquatica</name>
    <dbReference type="NCBI Taxonomy" id="2828656"/>
    <lineage>
        <taxon>Bacteria</taxon>
        <taxon>Pseudomonadati</taxon>
        <taxon>Spirochaetota</taxon>
        <taxon>Spirochaetia</taxon>
        <taxon>Brevinematales</taxon>
        <taxon>Thermospiraceae</taxon>
        <taxon>Thermospira</taxon>
    </lineage>
</organism>
<keyword evidence="4 12" id="KW-0004">4Fe-4S</keyword>
<accession>A0AAX3BDB0</accession>
<feature type="binding site" evidence="12">
    <location>
        <position position="24"/>
    </location>
    <ligand>
        <name>iminosuccinate</name>
        <dbReference type="ChEBI" id="CHEBI:77875"/>
    </ligand>
</feature>
<evidence type="ECO:0000313" key="13">
    <source>
        <dbReference type="EMBL" id="URA10304.1"/>
    </source>
</evidence>
<evidence type="ECO:0000256" key="8">
    <source>
        <dbReference type="ARBA" id="ARBA00023004"/>
    </source>
</evidence>
<dbReference type="EMBL" id="CP073355">
    <property type="protein sequence ID" value="URA10304.1"/>
    <property type="molecule type" value="Genomic_DNA"/>
</dbReference>
<name>A0AAX3BDB0_9SPIR</name>
<evidence type="ECO:0000256" key="2">
    <source>
        <dbReference type="ARBA" id="ARBA00005065"/>
    </source>
</evidence>
<evidence type="ECO:0000256" key="9">
    <source>
        <dbReference type="ARBA" id="ARBA00023014"/>
    </source>
</evidence>
<evidence type="ECO:0000256" key="10">
    <source>
        <dbReference type="ARBA" id="ARBA00050125"/>
    </source>
</evidence>
<dbReference type="EC" id="2.5.1.72" evidence="3 12"/>
<evidence type="ECO:0000256" key="3">
    <source>
        <dbReference type="ARBA" id="ARBA00012669"/>
    </source>
</evidence>
<evidence type="ECO:0000256" key="4">
    <source>
        <dbReference type="ARBA" id="ARBA00022485"/>
    </source>
</evidence>
<dbReference type="SUPFAM" id="SSF142754">
    <property type="entry name" value="NadA-like"/>
    <property type="match status" value="1"/>
</dbReference>
<dbReference type="PANTHER" id="PTHR30573">
    <property type="entry name" value="QUINOLINATE SYNTHETASE A"/>
    <property type="match status" value="1"/>
</dbReference>
<dbReference type="HAMAP" id="MF_00568">
    <property type="entry name" value="NadA_type2"/>
    <property type="match status" value="1"/>
</dbReference>
<dbReference type="GO" id="GO:0051539">
    <property type="term" value="F:4 iron, 4 sulfur cluster binding"/>
    <property type="evidence" value="ECO:0007669"/>
    <property type="project" value="UniProtKB-KW"/>
</dbReference>
<comment type="catalytic activity">
    <reaction evidence="10">
        <text>iminosuccinate + dihydroxyacetone phosphate = quinolinate + phosphate + 2 H2O + H(+)</text>
        <dbReference type="Rhea" id="RHEA:25888"/>
        <dbReference type="ChEBI" id="CHEBI:15377"/>
        <dbReference type="ChEBI" id="CHEBI:15378"/>
        <dbReference type="ChEBI" id="CHEBI:29959"/>
        <dbReference type="ChEBI" id="CHEBI:43474"/>
        <dbReference type="ChEBI" id="CHEBI:57642"/>
        <dbReference type="ChEBI" id="CHEBI:77875"/>
        <dbReference type="EC" id="2.5.1.72"/>
    </reaction>
    <physiologicalReaction direction="left-to-right" evidence="10">
        <dbReference type="Rhea" id="RHEA:25889"/>
    </physiologicalReaction>
</comment>
<keyword evidence="7 12" id="KW-0479">Metal-binding</keyword>
<dbReference type="NCBIfam" id="TIGR00550">
    <property type="entry name" value="nadA"/>
    <property type="match status" value="1"/>
</dbReference>
<dbReference type="NCBIfam" id="NF006878">
    <property type="entry name" value="PRK09375.1-2"/>
    <property type="match status" value="1"/>
</dbReference>
<comment type="function">
    <text evidence="1 12">Catalyzes the condensation of iminoaspartate with dihydroxyacetone phosphate to form quinolinate.</text>
</comment>
<dbReference type="InterPro" id="IPR003473">
    <property type="entry name" value="NadA"/>
</dbReference>
<feature type="binding site" evidence="12">
    <location>
        <position position="129"/>
    </location>
    <ligand>
        <name>iminosuccinate</name>
        <dbReference type="ChEBI" id="CHEBI:77875"/>
    </ligand>
</feature>
<evidence type="ECO:0000256" key="11">
    <source>
        <dbReference type="ARBA" id="ARBA00073059"/>
    </source>
</evidence>
<keyword evidence="14" id="KW-1185">Reference proteome</keyword>
<dbReference type="FunFam" id="3.40.50.10800:FF:000001">
    <property type="entry name" value="Quinolinate synthase A"/>
    <property type="match status" value="1"/>
</dbReference>
<keyword evidence="5 12" id="KW-0662">Pyridine nucleotide biosynthesis</keyword>
<keyword evidence="6 12" id="KW-0808">Transferase</keyword>
<evidence type="ECO:0000256" key="6">
    <source>
        <dbReference type="ARBA" id="ARBA00022679"/>
    </source>
</evidence>
<keyword evidence="8 12" id="KW-0408">Iron</keyword>
<comment type="similarity">
    <text evidence="12">Belongs to the quinolinate synthase family. Type 2 subfamily.</text>
</comment>
<feature type="binding site" evidence="12">
    <location>
        <position position="215"/>
    </location>
    <ligand>
        <name>iminosuccinate</name>
        <dbReference type="ChEBI" id="CHEBI:77875"/>
    </ligand>
</feature>
<dbReference type="GO" id="GO:0008987">
    <property type="term" value="F:quinolinate synthetase A activity"/>
    <property type="evidence" value="ECO:0007669"/>
    <property type="project" value="UniProtKB-UniRule"/>
</dbReference>
<dbReference type="Proteomes" id="UP001056539">
    <property type="component" value="Chromosome"/>
</dbReference>
<keyword evidence="12" id="KW-0963">Cytoplasm</keyword>
<keyword evidence="9 12" id="KW-0411">Iron-sulfur</keyword>
<sequence length="302" mass="34597">MNIPELQKAILQLKKEKNAYILAHNYQLPEIQDVADHVADSLGMARHALTIKEDLVVVCGVYFMAETVSILNPEKRILIPDTNAGCPLANFAPIEEVRRWRQHYPDHTFVAYVNSSAKVKAEVDICCTSANAVDIVRRVEGDKIVFLPDKNLGRYVQKRVPEKEIVLWPGFCVVHETADIEAIVKTKELHPDALVVVHPECPEEIQEMADGICSTGQMIQFVENHPETKEFIIVTEWGMVYALQKRFPDRVFIEPSHRMECKNMKRITLAKLYDSLKEEKFVVKVDEQIRQKAYKSIEKMLA</sequence>
<feature type="binding site" evidence="12">
    <location>
        <position position="86"/>
    </location>
    <ligand>
        <name>[4Fe-4S] cluster</name>
        <dbReference type="ChEBI" id="CHEBI:49883"/>
    </ligand>
</feature>
<feature type="binding site" evidence="12">
    <location>
        <begin position="198"/>
        <end position="200"/>
    </location>
    <ligand>
        <name>iminosuccinate</name>
        <dbReference type="ChEBI" id="CHEBI:77875"/>
    </ligand>
</feature>
<evidence type="ECO:0000256" key="5">
    <source>
        <dbReference type="ARBA" id="ARBA00022642"/>
    </source>
</evidence>
<comment type="subcellular location">
    <subcellularLocation>
        <location evidence="12">Cytoplasm</location>
    </subcellularLocation>
</comment>
<evidence type="ECO:0000256" key="1">
    <source>
        <dbReference type="ARBA" id="ARBA00003791"/>
    </source>
</evidence>
<feature type="binding site" evidence="12">
    <location>
        <position position="41"/>
    </location>
    <ligand>
        <name>iminosuccinate</name>
        <dbReference type="ChEBI" id="CHEBI:77875"/>
    </ligand>
</feature>
<feature type="binding site" evidence="12">
    <location>
        <position position="261"/>
    </location>
    <ligand>
        <name>[4Fe-4S] cluster</name>
        <dbReference type="ChEBI" id="CHEBI:49883"/>
    </ligand>
</feature>
<gene>
    <name evidence="12 13" type="primary">nadA</name>
    <name evidence="13" type="ORF">KDW03_00420</name>
</gene>
<dbReference type="PANTHER" id="PTHR30573:SF0">
    <property type="entry name" value="QUINOLINATE SYNTHASE, CHLOROPLASTIC"/>
    <property type="match status" value="1"/>
</dbReference>
<dbReference type="AlphaFoldDB" id="A0AAX3BDB0"/>
<evidence type="ECO:0000256" key="7">
    <source>
        <dbReference type="ARBA" id="ARBA00022723"/>
    </source>
</evidence>
<dbReference type="GO" id="GO:0005829">
    <property type="term" value="C:cytosol"/>
    <property type="evidence" value="ECO:0007669"/>
    <property type="project" value="TreeGrafter"/>
</dbReference>
<feature type="binding site" evidence="12">
    <location>
        <position position="172"/>
    </location>
    <ligand>
        <name>[4Fe-4S] cluster</name>
        <dbReference type="ChEBI" id="CHEBI:49883"/>
    </ligand>
</feature>